<evidence type="ECO:0000256" key="13">
    <source>
        <dbReference type="SAM" id="MobiDB-lite"/>
    </source>
</evidence>
<keyword evidence="6" id="KW-0479">Metal-binding</keyword>
<gene>
    <name evidence="14" type="ORF">Ctob_011883</name>
</gene>
<dbReference type="GO" id="GO:0009117">
    <property type="term" value="P:nucleotide metabolic process"/>
    <property type="evidence" value="ECO:0007669"/>
    <property type="project" value="UniProtKB-KW"/>
</dbReference>
<dbReference type="GO" id="GO:0071592">
    <property type="term" value="P:nicotinic acid riboside biosynthetic process"/>
    <property type="evidence" value="ECO:0007669"/>
    <property type="project" value="TreeGrafter"/>
</dbReference>
<evidence type="ECO:0000256" key="5">
    <source>
        <dbReference type="ARBA" id="ARBA00015544"/>
    </source>
</evidence>
<evidence type="ECO:0000256" key="7">
    <source>
        <dbReference type="ARBA" id="ARBA00022741"/>
    </source>
</evidence>
<evidence type="ECO:0000256" key="1">
    <source>
        <dbReference type="ARBA" id="ARBA00001946"/>
    </source>
</evidence>
<keyword evidence="8" id="KW-0378">Hydrolase</keyword>
<dbReference type="GO" id="GO:0008253">
    <property type="term" value="F:5'-nucleotidase activity"/>
    <property type="evidence" value="ECO:0007669"/>
    <property type="project" value="InterPro"/>
</dbReference>
<dbReference type="PANTHER" id="PTHR28213">
    <property type="entry name" value="IMP-SPECIFIC 5'-NUCLEOTIDASE 1"/>
    <property type="match status" value="1"/>
</dbReference>
<feature type="region of interest" description="Disordered" evidence="13">
    <location>
        <begin position="359"/>
        <end position="410"/>
    </location>
</feature>
<dbReference type="GO" id="GO:0006190">
    <property type="term" value="P:inosine salvage"/>
    <property type="evidence" value="ECO:0007669"/>
    <property type="project" value="InterPro"/>
</dbReference>
<protein>
    <recommendedName>
        <fullName evidence="5">IMP-specific 5'-nucleotidase 1</fullName>
        <ecNumber evidence="4">3.1.3.99</ecNumber>
    </recommendedName>
</protein>
<dbReference type="GO" id="GO:0005524">
    <property type="term" value="F:ATP binding"/>
    <property type="evidence" value="ECO:0007669"/>
    <property type="project" value="UniProtKB-KW"/>
</dbReference>
<dbReference type="OrthoDB" id="185373at2759"/>
<dbReference type="InterPro" id="IPR036412">
    <property type="entry name" value="HAD-like_sf"/>
</dbReference>
<name>A0A0M0K1S4_9EUKA</name>
<evidence type="ECO:0000256" key="10">
    <source>
        <dbReference type="ARBA" id="ARBA00022842"/>
    </source>
</evidence>
<evidence type="ECO:0000256" key="3">
    <source>
        <dbReference type="ARBA" id="ARBA00011881"/>
    </source>
</evidence>
<evidence type="ECO:0000256" key="9">
    <source>
        <dbReference type="ARBA" id="ARBA00022840"/>
    </source>
</evidence>
<evidence type="ECO:0000256" key="4">
    <source>
        <dbReference type="ARBA" id="ARBA00012894"/>
    </source>
</evidence>
<keyword evidence="11" id="KW-0546">Nucleotide metabolism</keyword>
<dbReference type="Proteomes" id="UP000037460">
    <property type="component" value="Unassembled WGS sequence"/>
</dbReference>
<dbReference type="InterPro" id="IPR009453">
    <property type="entry name" value="ISN1"/>
</dbReference>
<evidence type="ECO:0000256" key="6">
    <source>
        <dbReference type="ARBA" id="ARBA00022723"/>
    </source>
</evidence>
<proteinExistence type="inferred from homology"/>
<dbReference type="SUPFAM" id="SSF56784">
    <property type="entry name" value="HAD-like"/>
    <property type="match status" value="1"/>
</dbReference>
<dbReference type="AlphaFoldDB" id="A0A0M0K1S4"/>
<sequence>MSMVETLVAEHLSKSEGSRLQRLVPSIGRMHTPLALVEAFGVYDAKYALTRRTHVPPSEDEVRHILNLAQIFSSAAGLQFISFDGDETLYADGKNFAQSDAQKLARYIEKLLSSGIGVALVTAAGYKGAPEKYETRLDGLLHYLAVHKVTDTALERFFVVGGECNYLFEAVRVSAEVAAADGRGEVRLREAADGWNEEAGWDEAEASAASLRATAKELGLRCNVVRKERAVGIIPGGAAAKSRVPNGSGSRRMRREVLDEAALRLQEALKQADVRLPTCCFNGGSDVWCDLGNKAIGVLQLQRRLGVRSSQCLHVGDQFSTSIGNDYAARLHTPTLWVAGPKETQHVLKQLLERRGISAKTPKKAAWPPSTARFSVFDAQRSRGAEEAGEGNAEAAGEGNAEAEPSWVRG</sequence>
<keyword evidence="7" id="KW-0547">Nucleotide-binding</keyword>
<dbReference type="Pfam" id="PF06437">
    <property type="entry name" value="ISN1"/>
    <property type="match status" value="1"/>
</dbReference>
<evidence type="ECO:0000313" key="14">
    <source>
        <dbReference type="EMBL" id="KOO32527.1"/>
    </source>
</evidence>
<evidence type="ECO:0000313" key="15">
    <source>
        <dbReference type="Proteomes" id="UP000037460"/>
    </source>
</evidence>
<dbReference type="GO" id="GO:0071590">
    <property type="term" value="P:nicotinamide riboside biosynthetic process"/>
    <property type="evidence" value="ECO:0007669"/>
    <property type="project" value="TreeGrafter"/>
</dbReference>
<comment type="caution">
    <text evidence="14">The sequence shown here is derived from an EMBL/GenBank/DDBJ whole genome shotgun (WGS) entry which is preliminary data.</text>
</comment>
<dbReference type="GO" id="GO:0000287">
    <property type="term" value="F:magnesium ion binding"/>
    <property type="evidence" value="ECO:0007669"/>
    <property type="project" value="InterPro"/>
</dbReference>
<evidence type="ECO:0000256" key="12">
    <source>
        <dbReference type="ARBA" id="ARBA00047413"/>
    </source>
</evidence>
<evidence type="ECO:0000256" key="8">
    <source>
        <dbReference type="ARBA" id="ARBA00022801"/>
    </source>
</evidence>
<reference evidence="15" key="1">
    <citation type="journal article" date="2015" name="PLoS Genet.">
        <title>Genome Sequence and Transcriptome Analyses of Chrysochromulina tobin: Metabolic Tools for Enhanced Algal Fitness in the Prominent Order Prymnesiales (Haptophyceae).</title>
        <authorList>
            <person name="Hovde B.T."/>
            <person name="Deodato C.R."/>
            <person name="Hunsperger H.M."/>
            <person name="Ryken S.A."/>
            <person name="Yost W."/>
            <person name="Jha R.K."/>
            <person name="Patterson J."/>
            <person name="Monnat R.J. Jr."/>
            <person name="Barlow S.B."/>
            <person name="Starkenburg S.R."/>
            <person name="Cattolico R.A."/>
        </authorList>
    </citation>
    <scope>NUCLEOTIDE SEQUENCE</scope>
    <source>
        <strain evidence="15">CCMP291</strain>
    </source>
</reference>
<accession>A0A0M0K1S4</accession>
<dbReference type="PANTHER" id="PTHR28213:SF1">
    <property type="entry name" value="IMP-SPECIFIC 5'-NUCLEOTIDASE 1"/>
    <property type="match status" value="1"/>
</dbReference>
<dbReference type="EMBL" id="JWZX01001752">
    <property type="protein sequence ID" value="KOO32527.1"/>
    <property type="molecule type" value="Genomic_DNA"/>
</dbReference>
<comment type="catalytic activity">
    <reaction evidence="12">
        <text>IMP + H2O = inosine + phosphate</text>
        <dbReference type="Rhea" id="RHEA:27718"/>
        <dbReference type="ChEBI" id="CHEBI:15377"/>
        <dbReference type="ChEBI" id="CHEBI:17596"/>
        <dbReference type="ChEBI" id="CHEBI:43474"/>
        <dbReference type="ChEBI" id="CHEBI:58053"/>
        <dbReference type="EC" id="3.1.3.99"/>
    </reaction>
</comment>
<keyword evidence="15" id="KW-1185">Reference proteome</keyword>
<dbReference type="EC" id="3.1.3.99" evidence="4"/>
<feature type="compositionally biased region" description="Low complexity" evidence="13">
    <location>
        <begin position="390"/>
        <end position="404"/>
    </location>
</feature>
<keyword evidence="9" id="KW-0067">ATP-binding</keyword>
<comment type="subunit">
    <text evidence="3">Homotetramer.</text>
</comment>
<evidence type="ECO:0000256" key="11">
    <source>
        <dbReference type="ARBA" id="ARBA00023080"/>
    </source>
</evidence>
<organism evidence="14 15">
    <name type="scientific">Chrysochromulina tobinii</name>
    <dbReference type="NCBI Taxonomy" id="1460289"/>
    <lineage>
        <taxon>Eukaryota</taxon>
        <taxon>Haptista</taxon>
        <taxon>Haptophyta</taxon>
        <taxon>Prymnesiophyceae</taxon>
        <taxon>Prymnesiales</taxon>
        <taxon>Chrysochromulinaceae</taxon>
        <taxon>Chrysochromulina</taxon>
    </lineage>
</organism>
<keyword evidence="10" id="KW-0460">Magnesium</keyword>
<comment type="similarity">
    <text evidence="2">Belongs to the ISN1 family.</text>
</comment>
<comment type="cofactor">
    <cofactor evidence="1">
        <name>Mg(2+)</name>
        <dbReference type="ChEBI" id="CHEBI:18420"/>
    </cofactor>
</comment>
<evidence type="ECO:0000256" key="2">
    <source>
        <dbReference type="ARBA" id="ARBA00005307"/>
    </source>
</evidence>